<sequence>MRPNQTARWFTFNWPAHWHVFWHAMSLTSGTKIRWNVRTERANDNYITYWISITNLSNRSARVEGRYAVLGSN</sequence>
<gene>
    <name evidence="1" type="ORF">GTQ38_00870</name>
</gene>
<keyword evidence="2" id="KW-1185">Reference proteome</keyword>
<evidence type="ECO:0000313" key="1">
    <source>
        <dbReference type="EMBL" id="NAS10532.1"/>
    </source>
</evidence>
<accession>A0A6L9E7F7</accession>
<comment type="caution">
    <text evidence="1">The sequence shown here is derived from an EMBL/GenBank/DDBJ whole genome shotgun (WGS) entry which is preliminary data.</text>
</comment>
<proteinExistence type="predicted"/>
<evidence type="ECO:0000313" key="2">
    <source>
        <dbReference type="Proteomes" id="UP000475249"/>
    </source>
</evidence>
<organism evidence="1 2">
    <name type="scientific">Poritiphilus flavus</name>
    <dbReference type="NCBI Taxonomy" id="2697053"/>
    <lineage>
        <taxon>Bacteria</taxon>
        <taxon>Pseudomonadati</taxon>
        <taxon>Bacteroidota</taxon>
        <taxon>Flavobacteriia</taxon>
        <taxon>Flavobacteriales</taxon>
        <taxon>Flavobacteriaceae</taxon>
        <taxon>Poritiphilus</taxon>
    </lineage>
</organism>
<dbReference type="Proteomes" id="UP000475249">
    <property type="component" value="Unassembled WGS sequence"/>
</dbReference>
<name>A0A6L9E7F7_9FLAO</name>
<protein>
    <submittedName>
        <fullName evidence="1">Uncharacterized protein</fullName>
    </submittedName>
</protein>
<dbReference type="EMBL" id="WXYO01000001">
    <property type="protein sequence ID" value="NAS10532.1"/>
    <property type="molecule type" value="Genomic_DNA"/>
</dbReference>
<dbReference type="AlphaFoldDB" id="A0A6L9E7F7"/>
<reference evidence="1 2" key="1">
    <citation type="submission" date="2020-01" db="EMBL/GenBank/DDBJ databases">
        <title>Bacteria diversity of Porities sp.</title>
        <authorList>
            <person name="Wang G."/>
        </authorList>
    </citation>
    <scope>NUCLEOTIDE SEQUENCE [LARGE SCALE GENOMIC DNA]</scope>
    <source>
        <strain evidence="1 2">R33</strain>
    </source>
</reference>